<dbReference type="GeneID" id="89935908"/>
<gene>
    <name evidence="16" type="ORF">N656DRAFT_712015</name>
</gene>
<protein>
    <recommendedName>
        <fullName evidence="3 11">Mediator of RNA polymerase II transcription subunit 13</fullName>
    </recommendedName>
    <alternativeName>
        <fullName evidence="10 11">Mediator complex subunit 13</fullName>
    </alternativeName>
</protein>
<dbReference type="RefSeq" id="XP_064668955.1">
    <property type="nucleotide sequence ID" value="XM_064811783.1"/>
</dbReference>
<evidence type="ECO:0000256" key="11">
    <source>
        <dbReference type="RuleBase" id="RU364134"/>
    </source>
</evidence>
<evidence type="ECO:0000259" key="15">
    <source>
        <dbReference type="Pfam" id="PF18296"/>
    </source>
</evidence>
<evidence type="ECO:0000256" key="2">
    <source>
        <dbReference type="ARBA" id="ARBA00009354"/>
    </source>
</evidence>
<feature type="compositionally biased region" description="Polar residues" evidence="12">
    <location>
        <begin position="294"/>
        <end position="304"/>
    </location>
</feature>
<dbReference type="InterPro" id="IPR051139">
    <property type="entry name" value="Mediator_complx_sub13"/>
</dbReference>
<keyword evidence="17" id="KW-1185">Reference proteome</keyword>
<evidence type="ECO:0000313" key="16">
    <source>
        <dbReference type="EMBL" id="KAK4111385.1"/>
    </source>
</evidence>
<evidence type="ECO:0000256" key="1">
    <source>
        <dbReference type="ARBA" id="ARBA00004123"/>
    </source>
</evidence>
<feature type="domain" description="Mediator complex subunit Med13 N-terminal" evidence="14">
    <location>
        <begin position="7"/>
        <end position="378"/>
    </location>
</feature>
<reference evidence="16" key="2">
    <citation type="submission" date="2023-05" db="EMBL/GenBank/DDBJ databases">
        <authorList>
            <consortium name="Lawrence Berkeley National Laboratory"/>
            <person name="Steindorff A."/>
            <person name="Hensen N."/>
            <person name="Bonometti L."/>
            <person name="Westerberg I."/>
            <person name="Brannstrom I.O."/>
            <person name="Guillou S."/>
            <person name="Cros-Aarteil S."/>
            <person name="Calhoun S."/>
            <person name="Haridas S."/>
            <person name="Kuo A."/>
            <person name="Mondo S."/>
            <person name="Pangilinan J."/>
            <person name="Riley R."/>
            <person name="Labutti K."/>
            <person name="Andreopoulos B."/>
            <person name="Lipzen A."/>
            <person name="Chen C."/>
            <person name="Yanf M."/>
            <person name="Daum C."/>
            <person name="Ng V."/>
            <person name="Clum A."/>
            <person name="Ohm R."/>
            <person name="Martin F."/>
            <person name="Silar P."/>
            <person name="Natvig D."/>
            <person name="Lalanne C."/>
            <person name="Gautier V."/>
            <person name="Ament-Velasquez S.L."/>
            <person name="Kruys A."/>
            <person name="Hutchinson M.I."/>
            <person name="Powell A.J."/>
            <person name="Barry K."/>
            <person name="Miller A.N."/>
            <person name="Grigoriev I.V."/>
            <person name="Debuchy R."/>
            <person name="Gladieux P."/>
            <person name="Thoren M.H."/>
            <person name="Johannesson H."/>
        </authorList>
    </citation>
    <scope>NUCLEOTIDE SEQUENCE</scope>
    <source>
        <strain evidence="16">CBS 508.74</strain>
    </source>
</reference>
<feature type="compositionally biased region" description="Acidic residues" evidence="12">
    <location>
        <begin position="782"/>
        <end position="798"/>
    </location>
</feature>
<feature type="compositionally biased region" description="Low complexity" evidence="12">
    <location>
        <begin position="1371"/>
        <end position="1387"/>
    </location>
</feature>
<dbReference type="GO" id="GO:0045944">
    <property type="term" value="P:positive regulation of transcription by RNA polymerase II"/>
    <property type="evidence" value="ECO:0007669"/>
    <property type="project" value="TreeGrafter"/>
</dbReference>
<sequence length="1531" mass="165710">MDAGEYETNTLLISNLSAISFRIYEPIASQSSAYTFNASDVEDALRNDGHLVYMDAVRRGIWCFYLSSGDPATSGHPELLGLHTRMEVCGYPLGWVKDGALEPIGLLRNRPPGASSITTPNSSSSAGSAQEMTMRSGQTFNLPLTPVAVDAKAAPHPVPDVKGYSSVPAREIYEFFITAALSSLTTYFCRKIGAIALNSRTVLLPQHAFNSGDAGWSQMPPTSALATFRIYLTTTGSLVISLHVSLRHGLVSSADILRSSLLPAGPVVLAAPFGAFGALQGVVDPDSQVADSGLGQSPDTQITRLGSGPTDKLSQLKTTCCKLLQMRGMSPSLLDGCSWLNIHFLKRKPYEQRLDGKRTPLVGSGSVAPWPAVLCFRKPKLEAMLDVTSEKALSATGGGDHMDPLSKAKSWCRGVSEREDAIVRRRKEREAALTREHGDLDTRNFQGNGFSPMALWRSTNGGPVPPPGAMYPTPPDGVQPSGVTPSFDGAAVLSPTGQPAANALGDADTATQQDVPAHEGFDVGWHGSEPKPEHTANNFSEEAIYGGLGENMFDSNELTDADFNFFDEQPVTVDMDLSGIPGIAPTMGISDNPSQQGFSETDQAASSMADNRAEGRPVSPKFTKPELRHARSTLAEESRQHNNQSFNINSAIGIKRHPSPFNSETVFKRVRASIRPPTPSTPSQRGAPPRRRSLFDKVDFDPALSIDSKKYEESGPFDFRLPTLKEKENRALLNGGPLTTGRLLGAARQRRNLKELPSGISSILTKMASVRASSPLQRDDAISDSDDTSWASDDDDASEPLGRASSPAKSSVLRRRLDDDVISMAASFKELDNISADSPGYGPLDLSRLSNSEIPEFSLSRYFLDPEPVPLRISVSDDDFITVAQILTEQAATGFLRLVPQRSSLNNQETRRSLIKAVRYSVQGLKKALPRSLAGAVACQLRPFAEVQDVPLLVQPNGRVQVRPAEFPKPSIFTIPAPHVELRRYENQLSVLPSAVSFWETLGLRPVRGPKDIVAVCVFPHAEAMRDNASAFLDRLQSTYETLGLGTFERLPTVGNIVGGLVLLSTDQDRLSPGLSISRPRSAFTDQMAALAMALANSSMSEKNFVVFFTYSSDNPSSIVDACSAFQELFEHYKRCMMDRKKAIVNELVLQLVPQDLLGSESSLFVLSPSDCTRLCLETYDRCTLFGGPMPSPAILLECALPRGLDFKLSAAPSPNLLRENSCMHIAYARSVDERWITAAWTDNRGSSQTMASYCLGRRGRPLSRQLAEVVHEIWETTHDLISSCKVHWRVVVTKCGPMDQQEVDLWTSMAQSETRSAVSLVLLTVDTDPSLQLLPPAAVVPLSAPSMFYTTPVSTPQALSVVSPDQGSSTANNNNNPATPITAATPGGDTTSSQPFPQINAGSEQDVDTVLVETTETTHGVVISHRLNNSPSLTDLNPALASGYLVKRSGARAEDSPAVLEVNVVYSDNARAVAGGAAILYDGLLREMLTYFRGLGTLARVRGVVERELDVRPWHVAAVEKAVRALYLLM</sequence>
<evidence type="ECO:0000256" key="5">
    <source>
        <dbReference type="ARBA" id="ARBA00023015"/>
    </source>
</evidence>
<comment type="similarity">
    <text evidence="2 11">Belongs to the Mediator complex subunit 13 family.</text>
</comment>
<feature type="region of interest" description="Disordered" evidence="12">
    <location>
        <begin position="1359"/>
        <end position="1404"/>
    </location>
</feature>
<feature type="domain" description="Mediator complex subunit Med13 C-terminal" evidence="13">
    <location>
        <begin position="1192"/>
        <end position="1520"/>
    </location>
</feature>
<evidence type="ECO:0000256" key="7">
    <source>
        <dbReference type="ARBA" id="ARBA00023163"/>
    </source>
</evidence>
<accession>A0AAN6TBP4</accession>
<dbReference type="Pfam" id="PF11597">
    <property type="entry name" value="Med13_N"/>
    <property type="match status" value="1"/>
</dbReference>
<comment type="subunit">
    <text evidence="11">Component of the SRB8-11 complex, which itself associates with the Mediator complex.</text>
</comment>
<feature type="region of interest" description="Disordered" evidence="12">
    <location>
        <begin position="671"/>
        <end position="698"/>
    </location>
</feature>
<evidence type="ECO:0000259" key="14">
    <source>
        <dbReference type="Pfam" id="PF11597"/>
    </source>
</evidence>
<keyword evidence="4 11" id="KW-0678">Repressor</keyword>
<feature type="region of interest" description="Disordered" evidence="12">
    <location>
        <begin position="584"/>
        <end position="644"/>
    </location>
</feature>
<dbReference type="Pfam" id="PF18296">
    <property type="entry name" value="MID_MedPIWI"/>
    <property type="match status" value="1"/>
</dbReference>
<evidence type="ECO:0000259" key="13">
    <source>
        <dbReference type="Pfam" id="PF06333"/>
    </source>
</evidence>
<feature type="region of interest" description="Disordered" evidence="12">
    <location>
        <begin position="289"/>
        <end position="308"/>
    </location>
</feature>
<comment type="caution">
    <text evidence="16">The sequence shown here is derived from an EMBL/GenBank/DDBJ whole genome shotgun (WGS) entry which is preliminary data.</text>
</comment>
<comment type="function">
    <text evidence="9 11">Component of the SRB8-11 complex. The SRB8-11 complex is a regulatory module of the Mediator complex which is itself involved in regulation of basal and activated RNA polymerase II-dependent transcription. The SRB8-11 complex may be involved in the transcriptional repression of a subset of genes regulated by Mediator. It may inhibit the association of the Mediator complex with RNA polymerase II to form the holoenzyme complex.</text>
</comment>
<dbReference type="GO" id="GO:0016592">
    <property type="term" value="C:mediator complex"/>
    <property type="evidence" value="ECO:0007669"/>
    <property type="project" value="InterPro"/>
</dbReference>
<feature type="compositionally biased region" description="Polar residues" evidence="12">
    <location>
        <begin position="1389"/>
        <end position="1404"/>
    </location>
</feature>
<comment type="subcellular location">
    <subcellularLocation>
        <location evidence="1 11">Nucleus</location>
    </subcellularLocation>
</comment>
<dbReference type="EMBL" id="MU853346">
    <property type="protein sequence ID" value="KAK4111385.1"/>
    <property type="molecule type" value="Genomic_DNA"/>
</dbReference>
<organism evidence="16 17">
    <name type="scientific">Canariomyces notabilis</name>
    <dbReference type="NCBI Taxonomy" id="2074819"/>
    <lineage>
        <taxon>Eukaryota</taxon>
        <taxon>Fungi</taxon>
        <taxon>Dikarya</taxon>
        <taxon>Ascomycota</taxon>
        <taxon>Pezizomycotina</taxon>
        <taxon>Sordariomycetes</taxon>
        <taxon>Sordariomycetidae</taxon>
        <taxon>Sordariales</taxon>
        <taxon>Chaetomiaceae</taxon>
        <taxon>Canariomyces</taxon>
    </lineage>
</organism>
<feature type="compositionally biased region" description="Polar residues" evidence="12">
    <location>
        <begin position="1359"/>
        <end position="1370"/>
    </location>
</feature>
<dbReference type="Proteomes" id="UP001302812">
    <property type="component" value="Unassembled WGS sequence"/>
</dbReference>
<evidence type="ECO:0000313" key="17">
    <source>
        <dbReference type="Proteomes" id="UP001302812"/>
    </source>
</evidence>
<keyword evidence="7 11" id="KW-0804">Transcription</keyword>
<dbReference type="PANTHER" id="PTHR48249:SF3">
    <property type="entry name" value="MEDIATOR OF RNA POLYMERASE II TRANSCRIPTION SUBUNIT 13"/>
    <property type="match status" value="1"/>
</dbReference>
<evidence type="ECO:0000256" key="8">
    <source>
        <dbReference type="ARBA" id="ARBA00023242"/>
    </source>
</evidence>
<dbReference type="InterPro" id="IPR041285">
    <property type="entry name" value="MID_MedPIWI"/>
</dbReference>
<proteinExistence type="inferred from homology"/>
<name>A0AAN6TBP4_9PEZI</name>
<dbReference type="InterPro" id="IPR009401">
    <property type="entry name" value="Med13_C"/>
</dbReference>
<keyword evidence="8 11" id="KW-0539">Nucleus</keyword>
<keyword evidence="6 11" id="KW-0010">Activator</keyword>
<keyword evidence="5 11" id="KW-0805">Transcription regulation</keyword>
<feature type="compositionally biased region" description="Basic and acidic residues" evidence="12">
    <location>
        <begin position="623"/>
        <end position="640"/>
    </location>
</feature>
<evidence type="ECO:0000256" key="12">
    <source>
        <dbReference type="SAM" id="MobiDB-lite"/>
    </source>
</evidence>
<feature type="domain" description="MID" evidence="15">
    <location>
        <begin position="1011"/>
        <end position="1183"/>
    </location>
</feature>
<dbReference type="Pfam" id="PF06333">
    <property type="entry name" value="Med13_C"/>
    <property type="match status" value="1"/>
</dbReference>
<evidence type="ECO:0000256" key="6">
    <source>
        <dbReference type="ARBA" id="ARBA00023159"/>
    </source>
</evidence>
<evidence type="ECO:0000256" key="9">
    <source>
        <dbReference type="ARBA" id="ARBA00025661"/>
    </source>
</evidence>
<dbReference type="InterPro" id="IPR021643">
    <property type="entry name" value="Mediator_Med13_N"/>
</dbReference>
<dbReference type="PANTHER" id="PTHR48249">
    <property type="entry name" value="MEDIATOR OF RNA POLYMERASE II TRANSCRIPTION SUBUNIT 13"/>
    <property type="match status" value="1"/>
</dbReference>
<evidence type="ECO:0000256" key="4">
    <source>
        <dbReference type="ARBA" id="ARBA00022491"/>
    </source>
</evidence>
<evidence type="ECO:0000256" key="3">
    <source>
        <dbReference type="ARBA" id="ARBA00019618"/>
    </source>
</evidence>
<feature type="compositionally biased region" description="Polar residues" evidence="12">
    <location>
        <begin position="589"/>
        <end position="609"/>
    </location>
</feature>
<evidence type="ECO:0000256" key="10">
    <source>
        <dbReference type="ARBA" id="ARBA00032008"/>
    </source>
</evidence>
<dbReference type="GO" id="GO:0003713">
    <property type="term" value="F:transcription coactivator activity"/>
    <property type="evidence" value="ECO:0007669"/>
    <property type="project" value="TreeGrafter"/>
</dbReference>
<feature type="region of interest" description="Disordered" evidence="12">
    <location>
        <begin position="111"/>
        <end position="132"/>
    </location>
</feature>
<feature type="compositionally biased region" description="Low complexity" evidence="12">
    <location>
        <begin position="113"/>
        <end position="129"/>
    </location>
</feature>
<reference evidence="16" key="1">
    <citation type="journal article" date="2023" name="Mol. Phylogenet. Evol.">
        <title>Genome-scale phylogeny and comparative genomics of the fungal order Sordariales.</title>
        <authorList>
            <person name="Hensen N."/>
            <person name="Bonometti L."/>
            <person name="Westerberg I."/>
            <person name="Brannstrom I.O."/>
            <person name="Guillou S."/>
            <person name="Cros-Aarteil S."/>
            <person name="Calhoun S."/>
            <person name="Haridas S."/>
            <person name="Kuo A."/>
            <person name="Mondo S."/>
            <person name="Pangilinan J."/>
            <person name="Riley R."/>
            <person name="LaButti K."/>
            <person name="Andreopoulos B."/>
            <person name="Lipzen A."/>
            <person name="Chen C."/>
            <person name="Yan M."/>
            <person name="Daum C."/>
            <person name="Ng V."/>
            <person name="Clum A."/>
            <person name="Steindorff A."/>
            <person name="Ohm R.A."/>
            <person name="Martin F."/>
            <person name="Silar P."/>
            <person name="Natvig D.O."/>
            <person name="Lalanne C."/>
            <person name="Gautier V."/>
            <person name="Ament-Velasquez S.L."/>
            <person name="Kruys A."/>
            <person name="Hutchinson M.I."/>
            <person name="Powell A.J."/>
            <person name="Barry K."/>
            <person name="Miller A.N."/>
            <person name="Grigoriev I.V."/>
            <person name="Debuchy R."/>
            <person name="Gladieux P."/>
            <person name="Hiltunen Thoren M."/>
            <person name="Johannesson H."/>
        </authorList>
    </citation>
    <scope>NUCLEOTIDE SEQUENCE</scope>
    <source>
        <strain evidence="16">CBS 508.74</strain>
    </source>
</reference>
<feature type="region of interest" description="Disordered" evidence="12">
    <location>
        <begin position="774"/>
        <end position="810"/>
    </location>
</feature>